<accession>A0ACB7ELL2</accession>
<gene>
    <name evidence="1" type="ORF">GBF38_015638</name>
</gene>
<proteinExistence type="predicted"/>
<evidence type="ECO:0000313" key="1">
    <source>
        <dbReference type="EMBL" id="KAG8002995.1"/>
    </source>
</evidence>
<name>A0ACB7ELL2_NIBAL</name>
<organism evidence="1 2">
    <name type="scientific">Nibea albiflora</name>
    <name type="common">Yellow drum</name>
    <name type="synonym">Corvina albiflora</name>
    <dbReference type="NCBI Taxonomy" id="240163"/>
    <lineage>
        <taxon>Eukaryota</taxon>
        <taxon>Metazoa</taxon>
        <taxon>Chordata</taxon>
        <taxon>Craniata</taxon>
        <taxon>Vertebrata</taxon>
        <taxon>Euteleostomi</taxon>
        <taxon>Actinopterygii</taxon>
        <taxon>Neopterygii</taxon>
        <taxon>Teleostei</taxon>
        <taxon>Neoteleostei</taxon>
        <taxon>Acanthomorphata</taxon>
        <taxon>Eupercaria</taxon>
        <taxon>Sciaenidae</taxon>
        <taxon>Nibea</taxon>
    </lineage>
</organism>
<dbReference type="Proteomes" id="UP000805704">
    <property type="component" value="Chromosome 5"/>
</dbReference>
<evidence type="ECO:0000313" key="2">
    <source>
        <dbReference type="Proteomes" id="UP000805704"/>
    </source>
</evidence>
<protein>
    <submittedName>
        <fullName evidence="1">Uncharacterized protein</fullName>
    </submittedName>
</protein>
<keyword evidence="2" id="KW-1185">Reference proteome</keyword>
<reference evidence="1" key="1">
    <citation type="submission" date="2020-04" db="EMBL/GenBank/DDBJ databases">
        <title>A chromosome-scale assembly and high-density genetic map of the yellow drum (Nibea albiflora) genome.</title>
        <authorList>
            <person name="Xu D."/>
            <person name="Zhang W."/>
            <person name="Chen R."/>
            <person name="Tan P."/>
            <person name="Wang L."/>
            <person name="Song H."/>
            <person name="Tian L."/>
            <person name="Zhu Q."/>
            <person name="Wang B."/>
        </authorList>
    </citation>
    <scope>NUCLEOTIDE SEQUENCE</scope>
    <source>
        <strain evidence="1">ZJHYS-2018</strain>
    </source>
</reference>
<dbReference type="EMBL" id="CM024793">
    <property type="protein sequence ID" value="KAG8002995.1"/>
    <property type="molecule type" value="Genomic_DNA"/>
</dbReference>
<sequence>MESGCCTFQVCDRVPRADACLVDYLKECLKCTLLRFSFSGLWDAMWENSLKMSRYVASPDEENNSDDENES</sequence>
<comment type="caution">
    <text evidence="1">The sequence shown here is derived from an EMBL/GenBank/DDBJ whole genome shotgun (WGS) entry which is preliminary data.</text>
</comment>